<comment type="caution">
    <text evidence="2">The sequence shown here is derived from an EMBL/GenBank/DDBJ whole genome shotgun (WGS) entry which is preliminary data.</text>
</comment>
<evidence type="ECO:0000256" key="1">
    <source>
        <dbReference type="SAM" id="Phobius"/>
    </source>
</evidence>
<keyword evidence="1" id="KW-1133">Transmembrane helix</keyword>
<gene>
    <name evidence="2" type="ORF">HMPREF9707_01248</name>
</gene>
<reference evidence="2 3" key="1">
    <citation type="submission" date="2012-07" db="EMBL/GenBank/DDBJ databases">
        <title>The Genome Sequence of Facklamia ignava CCUG 37419.</title>
        <authorList>
            <consortium name="The Broad Institute Genome Sequencing Platform"/>
            <person name="Earl A."/>
            <person name="Ward D."/>
            <person name="Feldgarden M."/>
            <person name="Gevers D."/>
            <person name="Huys G."/>
            <person name="Walker B."/>
            <person name="Young S.K."/>
            <person name="Zeng Q."/>
            <person name="Gargeya S."/>
            <person name="Fitzgerald M."/>
            <person name="Haas B."/>
            <person name="Abouelleil A."/>
            <person name="Alvarado L."/>
            <person name="Arachchi H.M."/>
            <person name="Berlin A.M."/>
            <person name="Chapman S.B."/>
            <person name="Goldberg J."/>
            <person name="Griggs A."/>
            <person name="Gujja S."/>
            <person name="Hansen M."/>
            <person name="Howarth C."/>
            <person name="Imamovic A."/>
            <person name="Larimer J."/>
            <person name="McCowen C."/>
            <person name="Montmayeur A."/>
            <person name="Murphy C."/>
            <person name="Neiman D."/>
            <person name="Pearson M."/>
            <person name="Priest M."/>
            <person name="Roberts A."/>
            <person name="Saif S."/>
            <person name="Shea T."/>
            <person name="Sisk P."/>
            <person name="Sykes S."/>
            <person name="Wortman J."/>
            <person name="Nusbaum C."/>
            <person name="Birren B."/>
        </authorList>
    </citation>
    <scope>NUCLEOTIDE SEQUENCE [LARGE SCALE GENOMIC DNA]</scope>
    <source>
        <strain evidence="2 3">CCUG 37419</strain>
    </source>
</reference>
<keyword evidence="1" id="KW-0812">Transmembrane</keyword>
<evidence type="ECO:0000313" key="2">
    <source>
        <dbReference type="EMBL" id="EKB54320.1"/>
    </source>
</evidence>
<feature type="transmembrane region" description="Helical" evidence="1">
    <location>
        <begin position="46"/>
        <end position="68"/>
    </location>
</feature>
<dbReference type="eggNOG" id="COG0428">
    <property type="taxonomic scope" value="Bacteria"/>
</dbReference>
<dbReference type="STRING" id="883112.HMPREF9707_01248"/>
<evidence type="ECO:0000313" key="3">
    <source>
        <dbReference type="Proteomes" id="UP000005147"/>
    </source>
</evidence>
<dbReference type="EMBL" id="AGZE01000033">
    <property type="protein sequence ID" value="EKB54320.1"/>
    <property type="molecule type" value="Genomic_DNA"/>
</dbReference>
<dbReference type="PATRIC" id="fig|883112.3.peg.1242"/>
<dbReference type="Proteomes" id="UP000005147">
    <property type="component" value="Unassembled WGS sequence"/>
</dbReference>
<organism evidence="2 3">
    <name type="scientific">Falseniella ignava CCUG 37419</name>
    <dbReference type="NCBI Taxonomy" id="883112"/>
    <lineage>
        <taxon>Bacteria</taxon>
        <taxon>Bacillati</taxon>
        <taxon>Bacillota</taxon>
        <taxon>Bacilli</taxon>
        <taxon>Lactobacillales</taxon>
        <taxon>Aerococcaceae</taxon>
        <taxon>Falseniella</taxon>
    </lineage>
</organism>
<name>K1LCK4_9LACT</name>
<dbReference type="AlphaFoldDB" id="K1LCK4"/>
<accession>K1LCK4</accession>
<protein>
    <recommendedName>
        <fullName evidence="4">ZIP family zinc transporter</fullName>
    </recommendedName>
</protein>
<proteinExistence type="predicted"/>
<evidence type="ECO:0008006" key="4">
    <source>
        <dbReference type="Google" id="ProtNLM"/>
    </source>
</evidence>
<feature type="transmembrane region" description="Helical" evidence="1">
    <location>
        <begin position="12"/>
        <end position="34"/>
    </location>
</feature>
<keyword evidence="3" id="KW-1185">Reference proteome</keyword>
<dbReference type="HOGENOM" id="CLU_203835_0_0_9"/>
<keyword evidence="1" id="KW-0472">Membrane</keyword>
<sequence length="69" mass="7558">MLEWLAGLNPIVQAGLAGVMTWFVTALGSSLVFFMREVNRKVLDFMNGFAAGVMIADCSQFLVIISPFD</sequence>